<evidence type="ECO:0000256" key="5">
    <source>
        <dbReference type="ARBA" id="ARBA00022741"/>
    </source>
</evidence>
<feature type="domain" description="ABC transporter" evidence="11">
    <location>
        <begin position="86"/>
        <end position="319"/>
    </location>
</feature>
<dbReference type="PROSITE" id="PS00211">
    <property type="entry name" value="ABC_TRANSPORTER_1"/>
    <property type="match status" value="1"/>
</dbReference>
<comment type="caution">
    <text evidence="12">The sequence shown here is derived from an EMBL/GenBank/DDBJ whole genome shotgun (WGS) entry which is preliminary data.</text>
</comment>
<name>A0A9W9YRG0_9CNID</name>
<dbReference type="GO" id="GO:0016020">
    <property type="term" value="C:membrane"/>
    <property type="evidence" value="ECO:0007669"/>
    <property type="project" value="UniProtKB-SubCell"/>
</dbReference>
<keyword evidence="13" id="KW-1185">Reference proteome</keyword>
<keyword evidence="4 10" id="KW-0812">Transmembrane</keyword>
<accession>A0A9W9YRG0</accession>
<keyword evidence="8 10" id="KW-0472">Membrane</keyword>
<dbReference type="SUPFAM" id="SSF90123">
    <property type="entry name" value="ABC transporter transmembrane region"/>
    <property type="match status" value="1"/>
</dbReference>
<dbReference type="EMBL" id="MU827311">
    <property type="protein sequence ID" value="KAJ7360184.1"/>
    <property type="molecule type" value="Genomic_DNA"/>
</dbReference>
<dbReference type="OrthoDB" id="5981648at2759"/>
<feature type="transmembrane region" description="Helical" evidence="10">
    <location>
        <begin position="12"/>
        <end position="33"/>
    </location>
</feature>
<dbReference type="PROSITE" id="PS50893">
    <property type="entry name" value="ABC_TRANSPORTER_2"/>
    <property type="match status" value="1"/>
</dbReference>
<evidence type="ECO:0000256" key="9">
    <source>
        <dbReference type="SAM" id="MobiDB-lite"/>
    </source>
</evidence>
<reference evidence="12" key="1">
    <citation type="submission" date="2023-01" db="EMBL/GenBank/DDBJ databases">
        <title>Genome assembly of the deep-sea coral Lophelia pertusa.</title>
        <authorList>
            <person name="Herrera S."/>
            <person name="Cordes E."/>
        </authorList>
    </citation>
    <scope>NUCLEOTIDE SEQUENCE</scope>
    <source>
        <strain evidence="12">USNM1676648</strain>
        <tissue evidence="12">Polyp</tissue>
    </source>
</reference>
<dbReference type="CDD" id="cd03244">
    <property type="entry name" value="ABCC_MRP_domain2"/>
    <property type="match status" value="1"/>
</dbReference>
<comment type="subcellular location">
    <subcellularLocation>
        <location evidence="1">Membrane</location>
        <topology evidence="1">Multi-pass membrane protein</topology>
    </subcellularLocation>
</comment>
<evidence type="ECO:0000313" key="13">
    <source>
        <dbReference type="Proteomes" id="UP001163046"/>
    </source>
</evidence>
<feature type="region of interest" description="Disordered" evidence="9">
    <location>
        <begin position="338"/>
        <end position="359"/>
    </location>
</feature>
<dbReference type="AlphaFoldDB" id="A0A9W9YRG0"/>
<dbReference type="InterPro" id="IPR003593">
    <property type="entry name" value="AAA+_ATPase"/>
</dbReference>
<gene>
    <name evidence="12" type="ORF">OS493_018176</name>
</gene>
<dbReference type="SUPFAM" id="SSF52540">
    <property type="entry name" value="P-loop containing nucleoside triphosphate hydrolases"/>
    <property type="match status" value="1"/>
</dbReference>
<evidence type="ECO:0000313" key="12">
    <source>
        <dbReference type="EMBL" id="KAJ7360184.1"/>
    </source>
</evidence>
<comment type="similarity">
    <text evidence="2">Belongs to the ABC transporter superfamily. ABCC family. Conjugate transporter (TC 3.A.1.208) subfamily.</text>
</comment>
<feature type="compositionally biased region" description="Polar residues" evidence="9">
    <location>
        <begin position="538"/>
        <end position="551"/>
    </location>
</feature>
<evidence type="ECO:0000256" key="4">
    <source>
        <dbReference type="ARBA" id="ARBA00022692"/>
    </source>
</evidence>
<evidence type="ECO:0000256" key="7">
    <source>
        <dbReference type="ARBA" id="ARBA00022989"/>
    </source>
</evidence>
<dbReference type="InterPro" id="IPR050173">
    <property type="entry name" value="ABC_transporter_C-like"/>
</dbReference>
<dbReference type="GO" id="GO:0016887">
    <property type="term" value="F:ATP hydrolysis activity"/>
    <property type="evidence" value="ECO:0007669"/>
    <property type="project" value="InterPro"/>
</dbReference>
<dbReference type="FunFam" id="3.40.50.300:FF:000163">
    <property type="entry name" value="Multidrug resistance-associated protein member 4"/>
    <property type="match status" value="1"/>
</dbReference>
<keyword evidence="7 10" id="KW-1133">Transmembrane helix</keyword>
<dbReference type="GO" id="GO:0042626">
    <property type="term" value="F:ATPase-coupled transmembrane transporter activity"/>
    <property type="evidence" value="ECO:0007669"/>
    <property type="project" value="TreeGrafter"/>
</dbReference>
<dbReference type="SMART" id="SM00382">
    <property type="entry name" value="AAA"/>
    <property type="match status" value="1"/>
</dbReference>
<evidence type="ECO:0000259" key="11">
    <source>
        <dbReference type="PROSITE" id="PS50893"/>
    </source>
</evidence>
<dbReference type="Gene3D" id="1.20.1560.10">
    <property type="entry name" value="ABC transporter type 1, transmembrane domain"/>
    <property type="match status" value="1"/>
</dbReference>
<dbReference type="InterPro" id="IPR036640">
    <property type="entry name" value="ABC1_TM_sf"/>
</dbReference>
<feature type="region of interest" description="Disordered" evidence="9">
    <location>
        <begin position="385"/>
        <end position="551"/>
    </location>
</feature>
<dbReference type="Gene3D" id="3.40.50.300">
    <property type="entry name" value="P-loop containing nucleotide triphosphate hydrolases"/>
    <property type="match status" value="1"/>
</dbReference>
<evidence type="ECO:0000256" key="8">
    <source>
        <dbReference type="ARBA" id="ARBA00023136"/>
    </source>
</evidence>
<feature type="compositionally biased region" description="Basic and acidic residues" evidence="9">
    <location>
        <begin position="454"/>
        <end position="467"/>
    </location>
</feature>
<organism evidence="12 13">
    <name type="scientific">Desmophyllum pertusum</name>
    <dbReference type="NCBI Taxonomy" id="174260"/>
    <lineage>
        <taxon>Eukaryota</taxon>
        <taxon>Metazoa</taxon>
        <taxon>Cnidaria</taxon>
        <taxon>Anthozoa</taxon>
        <taxon>Hexacorallia</taxon>
        <taxon>Scleractinia</taxon>
        <taxon>Caryophylliina</taxon>
        <taxon>Caryophylliidae</taxon>
        <taxon>Desmophyllum</taxon>
    </lineage>
</organism>
<evidence type="ECO:0000256" key="10">
    <source>
        <dbReference type="SAM" id="Phobius"/>
    </source>
</evidence>
<protein>
    <recommendedName>
        <fullName evidence="11">ABC transporter domain-containing protein</fullName>
    </recommendedName>
</protein>
<sequence length="551" mass="61235">MQFSCKGHNIFFPIAVIDLSAGAVGLSLAYSVMLTGVFQPFIEESAELENLMTSVERIEEYCNLESEAPAETDTKPEDDWPSRGQVEFDSMSFTYHRGLPDVLHHITCTIKPTEKIGVVGRTGAGKSSLLSTLFRLAEPRGRIEIDGVNIRELGLKDLRSKLSIIPQEPVLFSGPMRRNLDPFGEHEDAELWSVLEEVQLKQAVEELPNKLDEELAESGSNFSVGQRQLVCLARAILKHSRILVIDEATANVDQRTDTLIQATIREKFKKCTVLTIAHRLHTIMDSDRVMVLDAGRLKEFEAPYILLRNPRGQFSQLVEQTGPAEARRLYEIAREKYHEQRSAIPETTPDDNDTAPQQQPEISVIPETEADENDYTPLIQLENEAGGDSTSQHEPDIQEKGTHDGSLSQQQPEIPDKGNDGYSPSQQQQPETEADENDSTPLIQLEKETDDDSTSQHEPDIPEKGTHDGSLSQQQPEIPDKGNDGYSPTRQQPAEIPDKEADEDSPSQQQQPETKDDEIDSAPLLQTEIDVEIKPDEQNGSTAAGQGNTSA</sequence>
<evidence type="ECO:0000256" key="1">
    <source>
        <dbReference type="ARBA" id="ARBA00004141"/>
    </source>
</evidence>
<dbReference type="InterPro" id="IPR017871">
    <property type="entry name" value="ABC_transporter-like_CS"/>
</dbReference>
<proteinExistence type="inferred from homology"/>
<dbReference type="GO" id="GO:0005524">
    <property type="term" value="F:ATP binding"/>
    <property type="evidence" value="ECO:0007669"/>
    <property type="project" value="UniProtKB-KW"/>
</dbReference>
<dbReference type="InterPro" id="IPR003439">
    <property type="entry name" value="ABC_transporter-like_ATP-bd"/>
</dbReference>
<evidence type="ECO:0000256" key="2">
    <source>
        <dbReference type="ARBA" id="ARBA00009726"/>
    </source>
</evidence>
<feature type="compositionally biased region" description="Basic and acidic residues" evidence="9">
    <location>
        <begin position="391"/>
        <end position="403"/>
    </location>
</feature>
<dbReference type="PANTHER" id="PTHR24223">
    <property type="entry name" value="ATP-BINDING CASSETTE SUB-FAMILY C"/>
    <property type="match status" value="1"/>
</dbReference>
<keyword evidence="5" id="KW-0547">Nucleotide-binding</keyword>
<dbReference type="Proteomes" id="UP001163046">
    <property type="component" value="Unassembled WGS sequence"/>
</dbReference>
<keyword evidence="6" id="KW-0067">ATP-binding</keyword>
<evidence type="ECO:0000256" key="6">
    <source>
        <dbReference type="ARBA" id="ARBA00022840"/>
    </source>
</evidence>
<keyword evidence="3" id="KW-0813">Transport</keyword>
<evidence type="ECO:0000256" key="3">
    <source>
        <dbReference type="ARBA" id="ARBA00022448"/>
    </source>
</evidence>
<dbReference type="PANTHER" id="PTHR24223:SF456">
    <property type="entry name" value="MULTIDRUG RESISTANCE-ASSOCIATED PROTEIN LETHAL(2)03659"/>
    <property type="match status" value="1"/>
</dbReference>
<feature type="compositionally biased region" description="Polar residues" evidence="9">
    <location>
        <begin position="422"/>
        <end position="431"/>
    </location>
</feature>
<dbReference type="Pfam" id="PF00005">
    <property type="entry name" value="ABC_tran"/>
    <property type="match status" value="1"/>
</dbReference>
<dbReference type="InterPro" id="IPR027417">
    <property type="entry name" value="P-loop_NTPase"/>
</dbReference>